<sequence length="109" mass="11996">MMEGNPGLWIIELSSFNKDLLLSLNLQTFGVTTRKSNNNKLVREGIAITTAAGNDDESDQGVAALLSKTNVSFTSREITNATKDIVHSKRVKPYLIKRFCNSSSLSSKF</sequence>
<dbReference type="Proteomes" id="UP000266861">
    <property type="component" value="Unassembled WGS sequence"/>
</dbReference>
<evidence type="ECO:0000313" key="1">
    <source>
        <dbReference type="EMBL" id="RHZ75610.1"/>
    </source>
</evidence>
<dbReference type="AlphaFoldDB" id="A0A397ISG1"/>
<comment type="caution">
    <text evidence="1">The sequence shown here is derived from an EMBL/GenBank/DDBJ whole genome shotgun (WGS) entry which is preliminary data.</text>
</comment>
<proteinExistence type="predicted"/>
<organism evidence="1 2">
    <name type="scientific">Diversispora epigaea</name>
    <dbReference type="NCBI Taxonomy" id="1348612"/>
    <lineage>
        <taxon>Eukaryota</taxon>
        <taxon>Fungi</taxon>
        <taxon>Fungi incertae sedis</taxon>
        <taxon>Mucoromycota</taxon>
        <taxon>Glomeromycotina</taxon>
        <taxon>Glomeromycetes</taxon>
        <taxon>Diversisporales</taxon>
        <taxon>Diversisporaceae</taxon>
        <taxon>Diversispora</taxon>
    </lineage>
</organism>
<name>A0A397ISG1_9GLOM</name>
<accession>A0A397ISG1</accession>
<dbReference type="EMBL" id="PQFF01000197">
    <property type="protein sequence ID" value="RHZ75610.1"/>
    <property type="molecule type" value="Genomic_DNA"/>
</dbReference>
<gene>
    <name evidence="1" type="ORF">Glove_212g40</name>
</gene>
<reference evidence="1 2" key="1">
    <citation type="submission" date="2018-08" db="EMBL/GenBank/DDBJ databases">
        <title>Genome and evolution of the arbuscular mycorrhizal fungus Diversispora epigaea (formerly Glomus versiforme) and its bacterial endosymbionts.</title>
        <authorList>
            <person name="Sun X."/>
            <person name="Fei Z."/>
            <person name="Harrison M."/>
        </authorList>
    </citation>
    <scope>NUCLEOTIDE SEQUENCE [LARGE SCALE GENOMIC DNA]</scope>
    <source>
        <strain evidence="1 2">IT104</strain>
    </source>
</reference>
<evidence type="ECO:0000313" key="2">
    <source>
        <dbReference type="Proteomes" id="UP000266861"/>
    </source>
</evidence>
<keyword evidence="2" id="KW-1185">Reference proteome</keyword>
<protein>
    <submittedName>
        <fullName evidence="1">Uncharacterized protein</fullName>
    </submittedName>
</protein>